<evidence type="ECO:0000313" key="3">
    <source>
        <dbReference type="Proteomes" id="UP000318297"/>
    </source>
</evidence>
<dbReference type="SUPFAM" id="SSF54593">
    <property type="entry name" value="Glyoxalase/Bleomycin resistance protein/Dihydroxybiphenyl dioxygenase"/>
    <property type="match status" value="1"/>
</dbReference>
<dbReference type="Proteomes" id="UP000318297">
    <property type="component" value="Unassembled WGS sequence"/>
</dbReference>
<dbReference type="Gene3D" id="3.30.720.110">
    <property type="match status" value="1"/>
</dbReference>
<feature type="domain" description="VOC" evidence="1">
    <location>
        <begin position="11"/>
        <end position="129"/>
    </location>
</feature>
<dbReference type="PROSITE" id="PS51819">
    <property type="entry name" value="VOC"/>
    <property type="match status" value="1"/>
</dbReference>
<dbReference type="Pfam" id="PF00903">
    <property type="entry name" value="Glyoxalase"/>
    <property type="match status" value="1"/>
</dbReference>
<dbReference type="Gene3D" id="3.30.720.120">
    <property type="match status" value="1"/>
</dbReference>
<keyword evidence="3" id="KW-1185">Reference proteome</keyword>
<name>A0A561EA01_9MICO</name>
<organism evidence="2 3">
    <name type="scientific">Rudaeicoccus suwonensis</name>
    <dbReference type="NCBI Taxonomy" id="657409"/>
    <lineage>
        <taxon>Bacteria</taxon>
        <taxon>Bacillati</taxon>
        <taxon>Actinomycetota</taxon>
        <taxon>Actinomycetes</taxon>
        <taxon>Micrococcales</taxon>
        <taxon>Dermacoccaceae</taxon>
        <taxon>Rudaeicoccus</taxon>
    </lineage>
</organism>
<dbReference type="InterPro" id="IPR037523">
    <property type="entry name" value="VOC_core"/>
</dbReference>
<protein>
    <submittedName>
        <fullName evidence="2">Putative glyoxalase superfamily protein PhnB</fullName>
    </submittedName>
</protein>
<dbReference type="OrthoDB" id="9795306at2"/>
<dbReference type="EMBL" id="VIVQ01000001">
    <property type="protein sequence ID" value="TWE12436.1"/>
    <property type="molecule type" value="Genomic_DNA"/>
</dbReference>
<dbReference type="RefSeq" id="WP_145226451.1">
    <property type="nucleotide sequence ID" value="NZ_VIVQ01000001.1"/>
</dbReference>
<reference evidence="2 3" key="1">
    <citation type="submission" date="2019-06" db="EMBL/GenBank/DDBJ databases">
        <title>Sequencing the genomes of 1000 actinobacteria strains.</title>
        <authorList>
            <person name="Klenk H.-P."/>
        </authorList>
    </citation>
    <scope>NUCLEOTIDE SEQUENCE [LARGE SCALE GENOMIC DNA]</scope>
    <source>
        <strain evidence="2 3">DSM 19560</strain>
    </source>
</reference>
<dbReference type="AlphaFoldDB" id="A0A561EA01"/>
<dbReference type="PANTHER" id="PTHR34109:SF1">
    <property type="entry name" value="VOC DOMAIN-CONTAINING PROTEIN"/>
    <property type="match status" value="1"/>
</dbReference>
<evidence type="ECO:0000259" key="1">
    <source>
        <dbReference type="PROSITE" id="PS51819"/>
    </source>
</evidence>
<dbReference type="PANTHER" id="PTHR34109">
    <property type="entry name" value="BNAUNNG04460D PROTEIN-RELATED"/>
    <property type="match status" value="1"/>
</dbReference>
<sequence>MDTTQHPNAPHFTAISPYLFYPDGDEAAAWLMRTFGFGPSRRVADADGRWQEGEVDVGSAVVSISAGRTPDAESGRCATLIVSVDDVDAVFARVQATGQTIDAVRQEDYGPRTCHVTDPWGYRWYFWEGAAHFPPEQRPD</sequence>
<comment type="caution">
    <text evidence="2">The sequence shown here is derived from an EMBL/GenBank/DDBJ whole genome shotgun (WGS) entry which is preliminary data.</text>
</comment>
<proteinExistence type="predicted"/>
<accession>A0A561EA01</accession>
<dbReference type="InterPro" id="IPR029068">
    <property type="entry name" value="Glyas_Bleomycin-R_OHBP_Dase"/>
</dbReference>
<evidence type="ECO:0000313" key="2">
    <source>
        <dbReference type="EMBL" id="TWE12436.1"/>
    </source>
</evidence>
<dbReference type="InterPro" id="IPR004360">
    <property type="entry name" value="Glyas_Fos-R_dOase_dom"/>
</dbReference>
<gene>
    <name evidence="2" type="ORF">BKA23_1244</name>
</gene>